<accession>A0A1X6YCC9</accession>
<dbReference type="OrthoDB" id="8479416at2"/>
<reference evidence="2 3" key="1">
    <citation type="submission" date="2017-03" db="EMBL/GenBank/DDBJ databases">
        <authorList>
            <person name="Afonso C.L."/>
            <person name="Miller P.J."/>
            <person name="Scott M.A."/>
            <person name="Spackman E."/>
            <person name="Goraichik I."/>
            <person name="Dimitrov K.M."/>
            <person name="Suarez D.L."/>
            <person name="Swayne D.E."/>
        </authorList>
    </citation>
    <scope>NUCLEOTIDE SEQUENCE [LARGE SCALE GENOMIC DNA]</scope>
    <source>
        <strain evidence="2 3">CECT 7450</strain>
    </source>
</reference>
<sequence length="276" mass="28959">MASYQEIQSEVHDGRGGAVGKATNFLGAGMSLALIAGLGMWGYDLLVRDVSGVPVVRAAEGPMREAPEDPGGKPALNQGLAVNNVAAQGIAEGPAEQLILAPEPLELDLDDLQGETVAGASSEPEEIAKPAANQIELAVLQVTQDEKPEAKVIKAGLAKSLRPQLRPASLNTAKPVATEAPKLALDLDPANIPAGTRLAQLGAYESDAVARSEWERLSGKFGDYLEGKQRVVQKATSGGRVFYRLRAHGFSDLSDARRFCSALVSEGADCIPVVSR</sequence>
<proteinExistence type="predicted"/>
<organism evidence="2 3">
    <name type="scientific">Roseovarius albus</name>
    <dbReference type="NCBI Taxonomy" id="1247867"/>
    <lineage>
        <taxon>Bacteria</taxon>
        <taxon>Pseudomonadati</taxon>
        <taxon>Pseudomonadota</taxon>
        <taxon>Alphaproteobacteria</taxon>
        <taxon>Rhodobacterales</taxon>
        <taxon>Roseobacteraceae</taxon>
        <taxon>Roseovarius</taxon>
    </lineage>
</organism>
<dbReference type="Proteomes" id="UP000193061">
    <property type="component" value="Unassembled WGS sequence"/>
</dbReference>
<dbReference type="GO" id="GO:0042834">
    <property type="term" value="F:peptidoglycan binding"/>
    <property type="evidence" value="ECO:0007669"/>
    <property type="project" value="InterPro"/>
</dbReference>
<dbReference type="EMBL" id="FWFX01000001">
    <property type="protein sequence ID" value="SLN16761.1"/>
    <property type="molecule type" value="Genomic_DNA"/>
</dbReference>
<feature type="domain" description="SPOR" evidence="1">
    <location>
        <begin position="191"/>
        <end position="276"/>
    </location>
</feature>
<dbReference type="InterPro" id="IPR007730">
    <property type="entry name" value="SPOR-like_dom"/>
</dbReference>
<dbReference type="InterPro" id="IPR036680">
    <property type="entry name" value="SPOR-like_sf"/>
</dbReference>
<dbReference type="AlphaFoldDB" id="A0A1X6YCC9"/>
<dbReference type="Gene3D" id="3.30.70.1070">
    <property type="entry name" value="Sporulation related repeat"/>
    <property type="match status" value="1"/>
</dbReference>
<dbReference type="Pfam" id="PF05036">
    <property type="entry name" value="SPOR"/>
    <property type="match status" value="1"/>
</dbReference>
<dbReference type="PROSITE" id="PS51724">
    <property type="entry name" value="SPOR"/>
    <property type="match status" value="1"/>
</dbReference>
<protein>
    <submittedName>
        <fullName evidence="2">Sporulation related domain protein</fullName>
    </submittedName>
</protein>
<gene>
    <name evidence="2" type="ORF">ROA7450_00471</name>
</gene>
<evidence type="ECO:0000313" key="3">
    <source>
        <dbReference type="Proteomes" id="UP000193061"/>
    </source>
</evidence>
<name>A0A1X6YCC9_9RHOB</name>
<keyword evidence="3" id="KW-1185">Reference proteome</keyword>
<evidence type="ECO:0000313" key="2">
    <source>
        <dbReference type="EMBL" id="SLN16761.1"/>
    </source>
</evidence>
<evidence type="ECO:0000259" key="1">
    <source>
        <dbReference type="PROSITE" id="PS51724"/>
    </source>
</evidence>
<dbReference type="RefSeq" id="WP_085804036.1">
    <property type="nucleotide sequence ID" value="NZ_FWFX01000001.1"/>
</dbReference>